<dbReference type="PANTHER" id="PTHR47797:SF1">
    <property type="entry name" value="CYTOCHROME B561 DOMAIN-CONTAINING PROTEIN-RELATED"/>
    <property type="match status" value="1"/>
</dbReference>
<gene>
    <name evidence="11" type="ORF">SEPMUDRAFT_157500</name>
</gene>
<dbReference type="GO" id="GO:0016020">
    <property type="term" value="C:membrane"/>
    <property type="evidence" value="ECO:0007669"/>
    <property type="project" value="UniProtKB-SubCell"/>
</dbReference>
<dbReference type="Proteomes" id="UP000016931">
    <property type="component" value="Unassembled WGS sequence"/>
</dbReference>
<keyword evidence="2" id="KW-0813">Transport</keyword>
<feature type="transmembrane region" description="Helical" evidence="8">
    <location>
        <begin position="353"/>
        <end position="372"/>
    </location>
</feature>
<dbReference type="SMART" id="SM00664">
    <property type="entry name" value="DoH"/>
    <property type="match status" value="1"/>
</dbReference>
<dbReference type="InterPro" id="IPR006593">
    <property type="entry name" value="Cyt_b561/ferric_Rdtase_TM"/>
</dbReference>
<organism evidence="11 12">
    <name type="scientific">Sphaerulina musiva (strain SO2202)</name>
    <name type="common">Poplar stem canker fungus</name>
    <name type="synonym">Septoria musiva</name>
    <dbReference type="NCBI Taxonomy" id="692275"/>
    <lineage>
        <taxon>Eukaryota</taxon>
        <taxon>Fungi</taxon>
        <taxon>Dikarya</taxon>
        <taxon>Ascomycota</taxon>
        <taxon>Pezizomycotina</taxon>
        <taxon>Dothideomycetes</taxon>
        <taxon>Dothideomycetidae</taxon>
        <taxon>Mycosphaerellales</taxon>
        <taxon>Mycosphaerellaceae</taxon>
        <taxon>Sphaerulina</taxon>
    </lineage>
</organism>
<proteinExistence type="predicted"/>
<dbReference type="OMA" id="VANIHCG"/>
<feature type="transmembrane region" description="Helical" evidence="8">
    <location>
        <begin position="219"/>
        <end position="243"/>
    </location>
</feature>
<feature type="domain" description="Cytochrome b561" evidence="10">
    <location>
        <begin position="221"/>
        <end position="342"/>
    </location>
</feature>
<evidence type="ECO:0000259" key="9">
    <source>
        <dbReference type="SMART" id="SM00664"/>
    </source>
</evidence>
<feature type="transmembrane region" description="Helical" evidence="8">
    <location>
        <begin position="255"/>
        <end position="276"/>
    </location>
</feature>
<dbReference type="GeneID" id="27904874"/>
<dbReference type="RefSeq" id="XP_016759596.1">
    <property type="nucleotide sequence ID" value="XM_016907737.1"/>
</dbReference>
<accession>M3AXK9</accession>
<evidence type="ECO:0000313" key="12">
    <source>
        <dbReference type="Proteomes" id="UP000016931"/>
    </source>
</evidence>
<feature type="transmembrane region" description="Helical" evidence="8">
    <location>
        <begin position="321"/>
        <end position="341"/>
    </location>
</feature>
<dbReference type="OrthoDB" id="19261at2759"/>
<evidence type="ECO:0000256" key="1">
    <source>
        <dbReference type="ARBA" id="ARBA00004370"/>
    </source>
</evidence>
<reference evidence="11 12" key="1">
    <citation type="journal article" date="2012" name="PLoS Pathog.">
        <title>Diverse lifestyles and strategies of plant pathogenesis encoded in the genomes of eighteen Dothideomycetes fungi.</title>
        <authorList>
            <person name="Ohm R.A."/>
            <person name="Feau N."/>
            <person name="Henrissat B."/>
            <person name="Schoch C.L."/>
            <person name="Horwitz B.A."/>
            <person name="Barry K.W."/>
            <person name="Condon B.J."/>
            <person name="Copeland A.C."/>
            <person name="Dhillon B."/>
            <person name="Glaser F."/>
            <person name="Hesse C.N."/>
            <person name="Kosti I."/>
            <person name="LaButti K."/>
            <person name="Lindquist E.A."/>
            <person name="Lucas S."/>
            <person name="Salamov A.A."/>
            <person name="Bradshaw R.E."/>
            <person name="Ciuffetti L."/>
            <person name="Hamelin R.C."/>
            <person name="Kema G.H.J."/>
            <person name="Lawrence C."/>
            <person name="Scott J.A."/>
            <person name="Spatafora J.W."/>
            <person name="Turgeon B.G."/>
            <person name="de Wit P.J.G.M."/>
            <person name="Zhong S."/>
            <person name="Goodwin S.B."/>
            <person name="Grigoriev I.V."/>
        </authorList>
    </citation>
    <scope>NUCLEOTIDE SEQUENCE [LARGE SCALE GENOMIC DNA]</scope>
    <source>
        <strain evidence="11 12">SO2202</strain>
    </source>
</reference>
<dbReference type="InterPro" id="IPR005018">
    <property type="entry name" value="DOMON_domain"/>
</dbReference>
<evidence type="ECO:0000256" key="3">
    <source>
        <dbReference type="ARBA" id="ARBA00022692"/>
    </source>
</evidence>
<feature type="compositionally biased region" description="Basic and acidic residues" evidence="7">
    <location>
        <begin position="388"/>
        <end position="407"/>
    </location>
</feature>
<name>M3AXK9_SPHMS</name>
<dbReference type="SUPFAM" id="SSF49344">
    <property type="entry name" value="CBD9-like"/>
    <property type="match status" value="1"/>
</dbReference>
<evidence type="ECO:0000256" key="4">
    <source>
        <dbReference type="ARBA" id="ARBA00022982"/>
    </source>
</evidence>
<dbReference type="Gene3D" id="2.60.40.1210">
    <property type="entry name" value="Cellobiose dehydrogenase, cytochrome domain"/>
    <property type="match status" value="1"/>
</dbReference>
<dbReference type="CDD" id="cd09630">
    <property type="entry name" value="CDH_like_cytochrome"/>
    <property type="match status" value="1"/>
</dbReference>
<dbReference type="Pfam" id="PF16010">
    <property type="entry name" value="CDH-cyt"/>
    <property type="match status" value="1"/>
</dbReference>
<keyword evidence="4" id="KW-0249">Electron transport</keyword>
<feature type="transmembrane region" description="Helical" evidence="8">
    <location>
        <begin position="288"/>
        <end position="309"/>
    </location>
</feature>
<protein>
    <submittedName>
        <fullName evidence="11">CBD9-like protein</fullName>
    </submittedName>
</protein>
<evidence type="ECO:0000256" key="8">
    <source>
        <dbReference type="SAM" id="Phobius"/>
    </source>
</evidence>
<keyword evidence="5 8" id="KW-1133">Transmembrane helix</keyword>
<evidence type="ECO:0000256" key="2">
    <source>
        <dbReference type="ARBA" id="ARBA00022448"/>
    </source>
</evidence>
<comment type="subcellular location">
    <subcellularLocation>
        <location evidence="1">Membrane</location>
    </subcellularLocation>
</comment>
<dbReference type="InterPro" id="IPR018825">
    <property type="entry name" value="DUF2427"/>
</dbReference>
<dbReference type="Pfam" id="PF10348">
    <property type="entry name" value="DUF2427"/>
    <property type="match status" value="1"/>
</dbReference>
<evidence type="ECO:0000313" key="11">
    <source>
        <dbReference type="EMBL" id="EMF11475.1"/>
    </source>
</evidence>
<dbReference type="CDD" id="cd08760">
    <property type="entry name" value="Cyt_b561_FRRS1_like"/>
    <property type="match status" value="1"/>
</dbReference>
<dbReference type="STRING" id="692275.M3AXK9"/>
<evidence type="ECO:0000256" key="5">
    <source>
        <dbReference type="ARBA" id="ARBA00022989"/>
    </source>
</evidence>
<dbReference type="AlphaFoldDB" id="M3AXK9"/>
<evidence type="ECO:0000256" key="6">
    <source>
        <dbReference type="ARBA" id="ARBA00023136"/>
    </source>
</evidence>
<evidence type="ECO:0000256" key="7">
    <source>
        <dbReference type="SAM" id="MobiDB-lite"/>
    </source>
</evidence>
<feature type="region of interest" description="Disordered" evidence="7">
    <location>
        <begin position="377"/>
        <end position="407"/>
    </location>
</feature>
<feature type="domain" description="DOMON" evidence="9">
    <location>
        <begin position="66"/>
        <end position="156"/>
    </location>
</feature>
<keyword evidence="3 8" id="KW-0812">Transmembrane</keyword>
<sequence length="407" mass="42476">MKLSPVQVAATWALMQGSIAYAQIARTCPASDASICFALNVPDAAATSGTGDIFFQIQAPATTHEYVALAQGTQMAGANMFILYQNAAGTNVTISPRLGTGHMPPSVHNVQLELLEGSGIANGTMTANVRCSGCHSWEGGNMDFSTTSAVWIYASKTGTPIQSDAIDADISFHDDHGGFSWDLASAKGGSAVNPFVAAEVATTNATVSSVSSGPSDAVLIAHAIFGCLAVAFVLPIGGILIRVGNLSNGILVHQLIQYTGLVMYIICFGLGAYYASEDGYWGETHPRLGTAIFALMLTQPVFGIIHHAMFKKIRGRTISSYFHLTVGRSIILLGIINGGLGLKLTGRGTGAKAGYGVGAGIMGLAYVAAIVFGEAKRAKTQGTSSRDSSVELKQKSEEEAKQMEEGK</sequence>
<evidence type="ECO:0000259" key="10">
    <source>
        <dbReference type="SMART" id="SM00665"/>
    </source>
</evidence>
<keyword evidence="6 8" id="KW-0472">Membrane</keyword>
<keyword evidence="12" id="KW-1185">Reference proteome</keyword>
<dbReference type="InterPro" id="IPR015920">
    <property type="entry name" value="Cellobiose_DH-like_cyt"/>
</dbReference>
<dbReference type="HOGENOM" id="CLU_031471_1_0_1"/>
<dbReference type="SMART" id="SM00665">
    <property type="entry name" value="B561"/>
    <property type="match status" value="1"/>
</dbReference>
<dbReference type="eggNOG" id="ENOG502S50Z">
    <property type="taxonomic scope" value="Eukaryota"/>
</dbReference>
<dbReference type="EMBL" id="KB456266">
    <property type="protein sequence ID" value="EMF11475.1"/>
    <property type="molecule type" value="Genomic_DNA"/>
</dbReference>
<dbReference type="PANTHER" id="PTHR47797">
    <property type="entry name" value="DEHYDROGENASE, PUTATIVE (AFU_ORTHOLOGUE AFUA_8G05805)-RELATED"/>
    <property type="match status" value="1"/>
</dbReference>